<organism evidence="1 2">
    <name type="scientific">Populus alba x Populus x berolinensis</name>
    <dbReference type="NCBI Taxonomy" id="444605"/>
    <lineage>
        <taxon>Eukaryota</taxon>
        <taxon>Viridiplantae</taxon>
        <taxon>Streptophyta</taxon>
        <taxon>Embryophyta</taxon>
        <taxon>Tracheophyta</taxon>
        <taxon>Spermatophyta</taxon>
        <taxon>Magnoliopsida</taxon>
        <taxon>eudicotyledons</taxon>
        <taxon>Gunneridae</taxon>
        <taxon>Pentapetalae</taxon>
        <taxon>rosids</taxon>
        <taxon>fabids</taxon>
        <taxon>Malpighiales</taxon>
        <taxon>Salicaceae</taxon>
        <taxon>Saliceae</taxon>
        <taxon>Populus</taxon>
    </lineage>
</organism>
<evidence type="ECO:0000313" key="2">
    <source>
        <dbReference type="Proteomes" id="UP001164929"/>
    </source>
</evidence>
<reference evidence="1" key="1">
    <citation type="journal article" date="2023" name="Mol. Ecol. Resour.">
        <title>Chromosome-level genome assembly of a triploid poplar Populus alba 'Berolinensis'.</title>
        <authorList>
            <person name="Chen S."/>
            <person name="Yu Y."/>
            <person name="Wang X."/>
            <person name="Wang S."/>
            <person name="Zhang T."/>
            <person name="Zhou Y."/>
            <person name="He R."/>
            <person name="Meng N."/>
            <person name="Wang Y."/>
            <person name="Liu W."/>
            <person name="Liu Z."/>
            <person name="Liu J."/>
            <person name="Guo Q."/>
            <person name="Huang H."/>
            <person name="Sederoff R.R."/>
            <person name="Wang G."/>
            <person name="Qu G."/>
            <person name="Chen S."/>
        </authorList>
    </citation>
    <scope>NUCLEOTIDE SEQUENCE</scope>
    <source>
        <strain evidence="1">SC-2020</strain>
    </source>
</reference>
<keyword evidence="2" id="KW-1185">Reference proteome</keyword>
<sequence length="27" mass="3311">MWDWKRSTSTRQQQPPACLSWERIGYV</sequence>
<proteinExistence type="predicted"/>
<dbReference type="AlphaFoldDB" id="A0AAD6WD86"/>
<protein>
    <submittedName>
        <fullName evidence="1">Uncharacterized protein</fullName>
    </submittedName>
</protein>
<evidence type="ECO:0000313" key="1">
    <source>
        <dbReference type="EMBL" id="KAJ7008077.1"/>
    </source>
</evidence>
<accession>A0AAD6WD86</accession>
<dbReference type="EMBL" id="JAQIZT010000002">
    <property type="protein sequence ID" value="KAJ7008077.1"/>
    <property type="molecule type" value="Genomic_DNA"/>
</dbReference>
<comment type="caution">
    <text evidence="1">The sequence shown here is derived from an EMBL/GenBank/DDBJ whole genome shotgun (WGS) entry which is preliminary data.</text>
</comment>
<name>A0AAD6WD86_9ROSI</name>
<gene>
    <name evidence="1" type="ORF">NC653_006940</name>
</gene>
<dbReference type="Proteomes" id="UP001164929">
    <property type="component" value="Chromosome 2"/>
</dbReference>